<gene>
    <name evidence="2" type="ORF">CRP01_12085</name>
</gene>
<dbReference type="Proteomes" id="UP000223913">
    <property type="component" value="Unassembled WGS sequence"/>
</dbReference>
<evidence type="ECO:0000259" key="1">
    <source>
        <dbReference type="Pfam" id="PF18962"/>
    </source>
</evidence>
<dbReference type="InterPro" id="IPR026444">
    <property type="entry name" value="Secre_tail"/>
</dbReference>
<dbReference type="EMBL" id="PDUD01000018">
    <property type="protein sequence ID" value="PHN06305.1"/>
    <property type="molecule type" value="Genomic_DNA"/>
</dbReference>
<keyword evidence="3" id="KW-1185">Reference proteome</keyword>
<evidence type="ECO:0000313" key="3">
    <source>
        <dbReference type="Proteomes" id="UP000223913"/>
    </source>
</evidence>
<organism evidence="2 3">
    <name type="scientific">Flavilitoribacter nigricans (strain ATCC 23147 / DSM 23189 / NBRC 102662 / NCIMB 1420 / SS-2)</name>
    <name type="common">Lewinella nigricans</name>
    <dbReference type="NCBI Taxonomy" id="1122177"/>
    <lineage>
        <taxon>Bacteria</taxon>
        <taxon>Pseudomonadati</taxon>
        <taxon>Bacteroidota</taxon>
        <taxon>Saprospiria</taxon>
        <taxon>Saprospirales</taxon>
        <taxon>Lewinellaceae</taxon>
        <taxon>Flavilitoribacter</taxon>
    </lineage>
</organism>
<dbReference type="OrthoDB" id="599464at2"/>
<evidence type="ECO:0000313" key="2">
    <source>
        <dbReference type="EMBL" id="PHN06305.1"/>
    </source>
</evidence>
<name>A0A2D0NCU0_FLAN2</name>
<dbReference type="RefSeq" id="WP_099150288.1">
    <property type="nucleotide sequence ID" value="NZ_PDUD01000018.1"/>
</dbReference>
<feature type="domain" description="Secretion system C-terminal sorting" evidence="1">
    <location>
        <begin position="1879"/>
        <end position="1953"/>
    </location>
</feature>
<dbReference type="Pfam" id="PF18962">
    <property type="entry name" value="Por_Secre_tail"/>
    <property type="match status" value="1"/>
</dbReference>
<proteinExistence type="predicted"/>
<sequence length="1957" mass="217001">MLRILLHSLVCLLGIGIFSKVISHEGKFQFTSHSSQSLAPPADEFRFFCESFDTYQPGLTIAELSSRWDAHPVDSLNAVVVPGVDEGDRKLAVDSGRVAILNLTQVSLMMDNQFHLEWDLAFQQTGNEFDTIFLSNDAGNFDQAVAIAIRQDSLKFLHQGNLIAGHAWGPDPGGDHFEVYFNTRIDSAFFLLNDERLATLPYSFANLGYMVFTSGSNDYVLDDLCHSVQVPEENCACGIDDWTNIYCNTFEDYFLGPFLSNNTPEWRAYNGPDETGVLVQEDGLNHVMINMADSIGHILPNNLSSKFVYSFQALLEAGVGIGGGGGMRFYLDSARKKEILNLRFRKNASRIESVELRVNRKQLPDYNVQEFKSGKLSDFSILVDTVSWNFNFYHDGTLQHSWALPDSVVNINNDHSLTAVFVGRSGEYYELDNICIQEPPVVNSCQLSPSWEAVFCDNFDTHPLGEIEMNSQKWMVQNPILDKAEIIVPNELEDFNPQLFIPTGGKAQVSFSLNQLNTNRFRVNSFSRLSNPLGNFGGNIFLKNDMEQLIEVRMSDGFFNRTGVVFLYGDTTKMADLPLNPARVEEYDLSFLFDRTSERLEIFYNDQLMLSSDASDSLLIRSFFQKDMILEYQAKQQPMIVEQAATYRRLMNTDACDDLIAAADTCMVAVGDSLYTPSEACILGYLATELVKVETPVVAGLKPIVVDQITAIGGRVEGDAIYINQGAALELFLILDKNSLDLANNLCASFSSIKFAYQGDPLTVDSCSAAFFAWDFFNSEGGVSLTHTISLELETCIELNAVVGIDSSSVGPGMQKSGDFSLMVLANENGDFDLDAMDQVVSNLDYSIDFTTCNDNTQERYILGERIRVPHENGQDTCFKYLLKVELFDEVCGFVVPAQDSFYISILDTLPPTLPPLDTMHFACLDDAFAAAHASLIDTSLVVDNIVGNEDTSRIHSQVYLSNNPSFLEVTKEWTLVDSCGNQGKVFQRFIVDEEPISFTAPDTAYVNRISLIGDTRITGSLMDISSLCGPITDTLYVDDKPTITACRDTVIRTWTAEDSVGNRRSYHQLIIYEDTVDPVLEHLPKVTFNRLSDTTNFAIVGIPKVISDDHPIVDTTFTDMVSDSSRCFARIDRTWRFTDSCGNVAESQQELVFDSRMDPIIVGLKPAVRQQIEATGGTLSGSSVRVSQENVNDLYNLLDANSLLLSNADCSNHEEIDFFYEGEVVPSDTTCAASDFVWRFLDEAGDVTASYALSVDVFSCIEFIAAGDLIAGSVPSGLSFMNDSTLAAQLLNGQAISMNQLDSLVGELEYDIEFTSCNDNAQIRYTSQVREPLPMENRGDPCFRYSFVAEVYDDKCGFLESRPVSVDIVDTLAPSFMAPDTMYFPCLGDAYLAAIPSQINRSLIVDNIRGNEDLASIRDTIYENDSFPFAAVTKRWTISDLCGNTTYAYQHFLVNQEPINLELPDPIVIARFSDLQDTSITGTIQNVFSFCGQVDAISYVDDITTIGGCEETITRRWTVTDNRGNKRVADQIFLYRDTLGPELNPFGITRLDCVEDAANLEVSGIPSLKFDDHPALSFSYTDQVFDSISCLKQIIRSWEVKDPCGNVTETEQTIEIDNRSAPAIVWPPSFVRVNCRPEAEDTTLTGSPFFPDYFCTNTKVTYSDNLVSASPCEVLYQRQWKVRTECGLEVTNSQVIQVKDSIPPTFNPPGPVTVVASDLVRLSATGFPTNIEDNCYVSNSIGYEDEWVVPVSCTDTGLVARSIIVTDQCGNAGRAQQMITVLPLSTPIAVVLDADTVYVPLDAGLIELPTGFPDSGLYSGPFVFENTFNVEEAGEGIYEVFYTIGDPESDCAFSDSVIIVVGTPNATVDPEFLSALTIWPNPTSDQLNIRFDGVDPEPVRIKLWSGTGDLIRTEQIQVANSVWEHRLSLAELPGGVYWISFETAAGYKGYRKVVKF</sequence>
<comment type="caution">
    <text evidence="2">The sequence shown here is derived from an EMBL/GenBank/DDBJ whole genome shotgun (WGS) entry which is preliminary data.</text>
</comment>
<protein>
    <recommendedName>
        <fullName evidence="1">Secretion system C-terminal sorting domain-containing protein</fullName>
    </recommendedName>
</protein>
<reference evidence="2 3" key="1">
    <citation type="submission" date="2017-10" db="EMBL/GenBank/DDBJ databases">
        <title>The draft genome sequence of Lewinella nigricans NBRC 102662.</title>
        <authorList>
            <person name="Wang K."/>
        </authorList>
    </citation>
    <scope>NUCLEOTIDE SEQUENCE [LARGE SCALE GENOMIC DNA]</scope>
    <source>
        <strain evidence="2 3">NBRC 102662</strain>
    </source>
</reference>
<accession>A0A2D0NCU0</accession>